<dbReference type="Gene3D" id="3.40.50.720">
    <property type="entry name" value="NAD(P)-binding Rossmann-like Domain"/>
    <property type="match status" value="1"/>
</dbReference>
<dbReference type="AlphaFoldDB" id="A0A0D0JM83"/>
<dbReference type="Proteomes" id="UP000032068">
    <property type="component" value="Unassembled WGS sequence"/>
</dbReference>
<feature type="domain" description="Bacterial sugar transferase" evidence="8">
    <location>
        <begin position="275"/>
        <end position="458"/>
    </location>
</feature>
<keyword evidence="4 7" id="KW-0812">Transmembrane</keyword>
<keyword evidence="5 7" id="KW-1133">Transmembrane helix</keyword>
<feature type="transmembrane region" description="Helical" evidence="7">
    <location>
        <begin position="21"/>
        <end position="41"/>
    </location>
</feature>
<comment type="caution">
    <text evidence="9">The sequence shown here is derived from an EMBL/GenBank/DDBJ whole genome shotgun (WGS) entry which is preliminary data.</text>
</comment>
<organism evidence="9 10">
    <name type="scientific">Pseudomonas fulva</name>
    <dbReference type="NCBI Taxonomy" id="47880"/>
    <lineage>
        <taxon>Bacteria</taxon>
        <taxon>Pseudomonadati</taxon>
        <taxon>Pseudomonadota</taxon>
        <taxon>Gammaproteobacteria</taxon>
        <taxon>Pseudomonadales</taxon>
        <taxon>Pseudomonadaceae</taxon>
        <taxon>Pseudomonas</taxon>
    </lineage>
</organism>
<evidence type="ECO:0000256" key="3">
    <source>
        <dbReference type="ARBA" id="ARBA00022679"/>
    </source>
</evidence>
<dbReference type="EMBL" id="JXQW01000125">
    <property type="protein sequence ID" value="KIP87851.1"/>
    <property type="molecule type" value="Genomic_DNA"/>
</dbReference>
<dbReference type="GO" id="GO:0016020">
    <property type="term" value="C:membrane"/>
    <property type="evidence" value="ECO:0007669"/>
    <property type="project" value="UniProtKB-SubCell"/>
</dbReference>
<evidence type="ECO:0000256" key="4">
    <source>
        <dbReference type="ARBA" id="ARBA00022692"/>
    </source>
</evidence>
<evidence type="ECO:0000256" key="2">
    <source>
        <dbReference type="ARBA" id="ARBA00006464"/>
    </source>
</evidence>
<accession>A0A0D0JM83</accession>
<dbReference type="InterPro" id="IPR017475">
    <property type="entry name" value="EPS_sugar_tfrase"/>
</dbReference>
<dbReference type="PANTHER" id="PTHR30576">
    <property type="entry name" value="COLANIC BIOSYNTHESIS UDP-GLUCOSE LIPID CARRIER TRANSFERASE"/>
    <property type="match status" value="1"/>
</dbReference>
<feature type="transmembrane region" description="Helical" evidence="7">
    <location>
        <begin position="47"/>
        <end position="65"/>
    </location>
</feature>
<dbReference type="NCBIfam" id="TIGR03023">
    <property type="entry name" value="WcaJ_sugtrans"/>
    <property type="match status" value="1"/>
</dbReference>
<dbReference type="GO" id="GO:0009242">
    <property type="term" value="P:colanic acid biosynthetic process"/>
    <property type="evidence" value="ECO:0007669"/>
    <property type="project" value="TreeGrafter"/>
</dbReference>
<keyword evidence="3 9" id="KW-0808">Transferase</keyword>
<dbReference type="Pfam" id="PF13727">
    <property type="entry name" value="CoA_binding_3"/>
    <property type="match status" value="1"/>
</dbReference>
<dbReference type="NCBIfam" id="TIGR03025">
    <property type="entry name" value="EPS_sugtrans"/>
    <property type="match status" value="1"/>
</dbReference>
<dbReference type="PANTHER" id="PTHR30576:SF21">
    <property type="entry name" value="UDP-GLUCOSE:UNDECAPRENYL-PHOSPHATE GLUCOSE-1-PHOSPHATE TRANSFERASE"/>
    <property type="match status" value="1"/>
</dbReference>
<evidence type="ECO:0000256" key="5">
    <source>
        <dbReference type="ARBA" id="ARBA00022989"/>
    </source>
</evidence>
<evidence type="ECO:0000313" key="9">
    <source>
        <dbReference type="EMBL" id="KIP87851.1"/>
    </source>
</evidence>
<evidence type="ECO:0000256" key="6">
    <source>
        <dbReference type="ARBA" id="ARBA00023136"/>
    </source>
</evidence>
<dbReference type="OrthoDB" id="9808602at2"/>
<evidence type="ECO:0000256" key="7">
    <source>
        <dbReference type="SAM" id="Phobius"/>
    </source>
</evidence>
<comment type="subcellular location">
    <subcellularLocation>
        <location evidence="1">Membrane</location>
        <topology evidence="1">Multi-pass membrane protein</topology>
    </subcellularLocation>
</comment>
<feature type="transmembrane region" description="Helical" evidence="7">
    <location>
        <begin position="77"/>
        <end position="98"/>
    </location>
</feature>
<dbReference type="InterPro" id="IPR003362">
    <property type="entry name" value="Bact_transf"/>
</dbReference>
<dbReference type="GO" id="GO:0089702">
    <property type="term" value="F:undecaprenyl-phosphate glucose phosphotransferase activity"/>
    <property type="evidence" value="ECO:0007669"/>
    <property type="project" value="TreeGrafter"/>
</dbReference>
<feature type="transmembrane region" description="Helical" evidence="7">
    <location>
        <begin position="113"/>
        <end position="132"/>
    </location>
</feature>
<protein>
    <submittedName>
        <fullName evidence="9">Sugar transferase</fullName>
    </submittedName>
</protein>
<evidence type="ECO:0000313" key="10">
    <source>
        <dbReference type="Proteomes" id="UP000032068"/>
    </source>
</evidence>
<evidence type="ECO:0000256" key="1">
    <source>
        <dbReference type="ARBA" id="ARBA00004141"/>
    </source>
</evidence>
<gene>
    <name evidence="9" type="ORF">RU08_26215</name>
</gene>
<sequence>MISKRINPAENRRGLTFWGQWTCAITLVSMLLCYLVIQRYGDVPTEYRLLIVLTVLGSVPAYGLLRVYHKRFSYLTGLAHLLAGWLTLLAGLLFVAYFSQSLERFSFEIMREWALLGFLAQAIAFIPLRYFARLHSEKLRNDRVSLIIGSGEKAHELAERLAASNRVPLIGMLASSDDAHTQDGRFPILGALHQLREVTEQHGVRRVYIALTLDEISHIEKLYIDLLDMSVDVVWVPDFGSMPLLNQSISQIEQLPAIYLNESPISSHPAAVFSKELMDRTLAFLALVALSPVFITAAIAVKLSSPGPVFFLQPRHGWNGGVILVWKFRSMRMHDDQKVKQATREDPRITPVGRFLRRTSIDELPQLLNVLRGEMSLVGPRPHAVAHNNYYSDKILAYMARHRLKPGITGLAQVTGHRGETETLEKMQQRVEQDLAYINNWSLWLDIKILVKTPFTLFSRDIY</sequence>
<name>A0A0D0JM83_9PSED</name>
<dbReference type="InterPro" id="IPR017473">
    <property type="entry name" value="Undecaprenyl-P_gluc_Ptfrase"/>
</dbReference>
<proteinExistence type="inferred from homology"/>
<feature type="transmembrane region" description="Helical" evidence="7">
    <location>
        <begin position="282"/>
        <end position="301"/>
    </location>
</feature>
<keyword evidence="6 7" id="KW-0472">Membrane</keyword>
<dbReference type="Pfam" id="PF02397">
    <property type="entry name" value="Bac_transf"/>
    <property type="match status" value="1"/>
</dbReference>
<reference evidence="9 10" key="1">
    <citation type="submission" date="2014-12" db="EMBL/GenBank/DDBJ databases">
        <title>16Stimator: statistical estimation of ribosomal gene copy numbers from draft genome assemblies.</title>
        <authorList>
            <person name="Perisin M.A."/>
            <person name="Vetter M."/>
            <person name="Gilbert J.A."/>
            <person name="Bergelson J."/>
        </authorList>
    </citation>
    <scope>NUCLEOTIDE SEQUENCE [LARGE SCALE GENOMIC DNA]</scope>
    <source>
        <strain evidence="9 10">MEJ086</strain>
    </source>
</reference>
<comment type="similarity">
    <text evidence="2">Belongs to the bacterial sugar transferase family.</text>
</comment>
<dbReference type="RefSeq" id="WP_042556835.1">
    <property type="nucleotide sequence ID" value="NZ_JXQW01000125.1"/>
</dbReference>
<evidence type="ECO:0000259" key="8">
    <source>
        <dbReference type="Pfam" id="PF02397"/>
    </source>
</evidence>